<keyword evidence="1 3" id="KW-0807">Transducer</keyword>
<keyword evidence="4" id="KW-0472">Membrane</keyword>
<proteinExistence type="inferred from homology"/>
<dbReference type="CDD" id="cd06225">
    <property type="entry name" value="HAMP"/>
    <property type="match status" value="1"/>
</dbReference>
<evidence type="ECO:0000256" key="3">
    <source>
        <dbReference type="PROSITE-ProRule" id="PRU00284"/>
    </source>
</evidence>
<feature type="domain" description="Methyl-accepting transducer" evidence="5">
    <location>
        <begin position="347"/>
        <end position="597"/>
    </location>
</feature>
<dbReference type="PROSITE" id="PS50885">
    <property type="entry name" value="HAMP"/>
    <property type="match status" value="1"/>
</dbReference>
<accession>A0ABW9UYY0</accession>
<dbReference type="SMART" id="SM00304">
    <property type="entry name" value="HAMP"/>
    <property type="match status" value="1"/>
</dbReference>
<dbReference type="InterPro" id="IPR003660">
    <property type="entry name" value="HAMP_dom"/>
</dbReference>
<dbReference type="EMBL" id="WTYO01000004">
    <property type="protein sequence ID" value="MXO69072.1"/>
    <property type="molecule type" value="Genomic_DNA"/>
</dbReference>
<sequence length="610" mass="63426">MGGHGAAAGCPNRAAEPGPPALLKTPGLWASDTAVSRPSQLATALRGAWERATATIAGRIRLFAMFFVALLVALGLVLGAAFYQLTASNHAASVYARGSLAASELTTAIAESRYHSARYAVTGAPEEIARARQTLANARQRLTETRDGAGDIGAEAIEAISWLDVQVDGFEAELDALESSIAAYGPSDSAVGLAAAIDVSGELLAGQAREVESTLARRTREAHARLADLNRTLTGAVIVLIAACVVAALLAARFLVRQVAGAIREFTASMSGLAAGDQTVPIPGTTRGDEIGEMARALVVFREDARELAALQEESARRSEEKLAARDRQAEVLRDLASRFERTVGEVVGGIAAASKQLEGAAGEMARSAEQAASHVDGVAGSMEEVSRGVAMAAATGEQFAASIREIGEQAAGSAERARHSLGSVDAVDATTGELSQAATQIGEIVSLIDSIAEQTNILALNATIEASRAGQVGAGFAVVANEIKDLARRTRESTGEIAGQVSAVQQASTANIGALREIGEHVRNVEGNASAIARSVEEQGIASRDLAHSLDLAASGTDSIRVSLDRVRGMVRTTDRSAEQMLAAAGDLHRQAERLRAQVDDFLAYVRRA</sequence>
<evidence type="ECO:0000259" key="6">
    <source>
        <dbReference type="PROSITE" id="PS50885"/>
    </source>
</evidence>
<dbReference type="Pfam" id="PF00015">
    <property type="entry name" value="MCPsignal"/>
    <property type="match status" value="1"/>
</dbReference>
<feature type="transmembrane region" description="Helical" evidence="4">
    <location>
        <begin position="233"/>
        <end position="256"/>
    </location>
</feature>
<evidence type="ECO:0000256" key="4">
    <source>
        <dbReference type="SAM" id="Phobius"/>
    </source>
</evidence>
<dbReference type="PANTHER" id="PTHR32089">
    <property type="entry name" value="METHYL-ACCEPTING CHEMOTAXIS PROTEIN MCPB"/>
    <property type="match status" value="1"/>
</dbReference>
<dbReference type="PANTHER" id="PTHR32089:SF112">
    <property type="entry name" value="LYSOZYME-LIKE PROTEIN-RELATED"/>
    <property type="match status" value="1"/>
</dbReference>
<dbReference type="Proteomes" id="UP000444401">
    <property type="component" value="Unassembled WGS sequence"/>
</dbReference>
<dbReference type="Gene3D" id="6.10.340.10">
    <property type="match status" value="1"/>
</dbReference>
<evidence type="ECO:0000313" key="8">
    <source>
        <dbReference type="Proteomes" id="UP000444401"/>
    </source>
</evidence>
<reference evidence="7 8" key="1">
    <citation type="submission" date="2019-12" db="EMBL/GenBank/DDBJ databases">
        <title>Genomic-based taxomic classification of the family Erythrobacteraceae.</title>
        <authorList>
            <person name="Xu L."/>
        </authorList>
    </citation>
    <scope>NUCLEOTIDE SEQUENCE [LARGE SCALE GENOMIC DNA]</scope>
    <source>
        <strain evidence="7 8">H32</strain>
    </source>
</reference>
<protein>
    <submittedName>
        <fullName evidence="7">HAMP domain-containing protein</fullName>
    </submittedName>
</protein>
<evidence type="ECO:0000259" key="5">
    <source>
        <dbReference type="PROSITE" id="PS50111"/>
    </source>
</evidence>
<gene>
    <name evidence="7" type="ORF">GRI72_09565</name>
</gene>
<comment type="similarity">
    <text evidence="2">Belongs to the methyl-accepting chemotaxis (MCP) protein family.</text>
</comment>
<dbReference type="Pfam" id="PF00672">
    <property type="entry name" value="HAMP"/>
    <property type="match status" value="1"/>
</dbReference>
<dbReference type="PROSITE" id="PS50111">
    <property type="entry name" value="CHEMOTAXIS_TRANSDUC_2"/>
    <property type="match status" value="1"/>
</dbReference>
<dbReference type="InterPro" id="IPR004089">
    <property type="entry name" value="MCPsignal_dom"/>
</dbReference>
<keyword evidence="4" id="KW-1133">Transmembrane helix</keyword>
<feature type="transmembrane region" description="Helical" evidence="4">
    <location>
        <begin position="62"/>
        <end position="83"/>
    </location>
</feature>
<dbReference type="Gene3D" id="1.10.287.950">
    <property type="entry name" value="Methyl-accepting chemotaxis protein"/>
    <property type="match status" value="1"/>
</dbReference>
<feature type="domain" description="HAMP" evidence="6">
    <location>
        <begin position="257"/>
        <end position="310"/>
    </location>
</feature>
<evidence type="ECO:0000256" key="2">
    <source>
        <dbReference type="ARBA" id="ARBA00029447"/>
    </source>
</evidence>
<comment type="caution">
    <text evidence="7">The sequence shown here is derived from an EMBL/GenBank/DDBJ whole genome shotgun (WGS) entry which is preliminary data.</text>
</comment>
<dbReference type="SMART" id="SM00283">
    <property type="entry name" value="MA"/>
    <property type="match status" value="1"/>
</dbReference>
<keyword evidence="4" id="KW-0812">Transmembrane</keyword>
<evidence type="ECO:0000313" key="7">
    <source>
        <dbReference type="EMBL" id="MXO69072.1"/>
    </source>
</evidence>
<dbReference type="InterPro" id="IPR004090">
    <property type="entry name" value="Chemotax_Me-accpt_rcpt"/>
</dbReference>
<dbReference type="PRINTS" id="PR00260">
    <property type="entry name" value="CHEMTRNSDUCR"/>
</dbReference>
<name>A0ABW9UYY0_9SPHN</name>
<keyword evidence="8" id="KW-1185">Reference proteome</keyword>
<evidence type="ECO:0000256" key="1">
    <source>
        <dbReference type="ARBA" id="ARBA00023224"/>
    </source>
</evidence>
<dbReference type="SUPFAM" id="SSF58104">
    <property type="entry name" value="Methyl-accepting chemotaxis protein (MCP) signaling domain"/>
    <property type="match status" value="1"/>
</dbReference>
<organism evidence="7 8">
    <name type="scientific">Pelagerythrobacter marinus</name>
    <dbReference type="NCBI Taxonomy" id="538382"/>
    <lineage>
        <taxon>Bacteria</taxon>
        <taxon>Pseudomonadati</taxon>
        <taxon>Pseudomonadota</taxon>
        <taxon>Alphaproteobacteria</taxon>
        <taxon>Sphingomonadales</taxon>
        <taxon>Erythrobacteraceae</taxon>
        <taxon>Pelagerythrobacter</taxon>
    </lineage>
</organism>